<dbReference type="SUPFAM" id="SSF159894">
    <property type="entry name" value="YgaC/TfoX-N like"/>
    <property type="match status" value="1"/>
</dbReference>
<organism evidence="2">
    <name type="scientific">hydrothermal vent metagenome</name>
    <dbReference type="NCBI Taxonomy" id="652676"/>
    <lineage>
        <taxon>unclassified sequences</taxon>
        <taxon>metagenomes</taxon>
        <taxon>ecological metagenomes</taxon>
    </lineage>
</organism>
<accession>A0A3B0TRY6</accession>
<reference evidence="2" key="1">
    <citation type="submission" date="2018-06" db="EMBL/GenBank/DDBJ databases">
        <authorList>
            <person name="Zhirakovskaya E."/>
        </authorList>
    </citation>
    <scope>NUCLEOTIDE SEQUENCE</scope>
</reference>
<evidence type="ECO:0000313" key="2">
    <source>
        <dbReference type="EMBL" id="VAW21401.1"/>
    </source>
</evidence>
<dbReference type="Pfam" id="PF04993">
    <property type="entry name" value="TfoX_N"/>
    <property type="match status" value="1"/>
</dbReference>
<gene>
    <name evidence="2" type="ORF">MNBD_ALPHA11-1177</name>
</gene>
<proteinExistence type="predicted"/>
<dbReference type="Gene3D" id="3.30.1460.30">
    <property type="entry name" value="YgaC/TfoX-N like chaperone"/>
    <property type="match status" value="1"/>
</dbReference>
<sequence length="110" mass="11942">MTSMIEGTDRLRDILGDDPNIAEKKMFGGVAFMLNGNMLCGYTNKGKLMVRVGKELEAEARKLPGAQDMDFTGKKMGGMLFVDEAALEDDAALNQWIALATKFVGALPPK</sequence>
<dbReference type="AlphaFoldDB" id="A0A3B0TRY6"/>
<name>A0A3B0TRY6_9ZZZZ</name>
<dbReference type="InterPro" id="IPR007076">
    <property type="entry name" value="TfoX_N"/>
</dbReference>
<protein>
    <recommendedName>
        <fullName evidence="1">TfoX N-terminal domain-containing protein</fullName>
    </recommendedName>
</protein>
<dbReference type="EMBL" id="UOEQ01000347">
    <property type="protein sequence ID" value="VAW21401.1"/>
    <property type="molecule type" value="Genomic_DNA"/>
</dbReference>
<evidence type="ECO:0000259" key="1">
    <source>
        <dbReference type="Pfam" id="PF04993"/>
    </source>
</evidence>
<feature type="domain" description="TfoX N-terminal" evidence="1">
    <location>
        <begin position="17"/>
        <end position="102"/>
    </location>
</feature>